<reference evidence="1" key="1">
    <citation type="submission" date="2020-04" db="EMBL/GenBank/DDBJ databases">
        <authorList>
            <person name="Chiriac C."/>
            <person name="Salcher M."/>
            <person name="Ghai R."/>
            <person name="Kavagutti S V."/>
        </authorList>
    </citation>
    <scope>NUCLEOTIDE SEQUENCE</scope>
</reference>
<evidence type="ECO:0000313" key="1">
    <source>
        <dbReference type="EMBL" id="CAB4140165.1"/>
    </source>
</evidence>
<gene>
    <name evidence="1" type="ORF">UFOVP404_33</name>
</gene>
<accession>A0A6J5M021</accession>
<dbReference type="EMBL" id="LR796377">
    <property type="protein sequence ID" value="CAB4140165.1"/>
    <property type="molecule type" value="Genomic_DNA"/>
</dbReference>
<proteinExistence type="predicted"/>
<protein>
    <submittedName>
        <fullName evidence="1">Uncharacterized protein</fullName>
    </submittedName>
</protein>
<sequence length="58" mass="6869">MSELERPNTWWAIVERQEIDQDYDIKMTDKQWGVMVHNLNKAAYNAIDAIITEVVDEM</sequence>
<name>A0A6J5M021_9CAUD</name>
<organism evidence="1">
    <name type="scientific">uncultured Caudovirales phage</name>
    <dbReference type="NCBI Taxonomy" id="2100421"/>
    <lineage>
        <taxon>Viruses</taxon>
        <taxon>Duplodnaviria</taxon>
        <taxon>Heunggongvirae</taxon>
        <taxon>Uroviricota</taxon>
        <taxon>Caudoviricetes</taxon>
        <taxon>Peduoviridae</taxon>
        <taxon>Maltschvirus</taxon>
        <taxon>Maltschvirus maltsch</taxon>
    </lineage>
</organism>